<name>A0A556TYB8_BAGYA</name>
<organism evidence="3 4">
    <name type="scientific">Bagarius yarrelli</name>
    <name type="common">Goonch</name>
    <name type="synonym">Bagrus yarrelli</name>
    <dbReference type="NCBI Taxonomy" id="175774"/>
    <lineage>
        <taxon>Eukaryota</taxon>
        <taxon>Metazoa</taxon>
        <taxon>Chordata</taxon>
        <taxon>Craniata</taxon>
        <taxon>Vertebrata</taxon>
        <taxon>Euteleostomi</taxon>
        <taxon>Actinopterygii</taxon>
        <taxon>Neopterygii</taxon>
        <taxon>Teleostei</taxon>
        <taxon>Ostariophysi</taxon>
        <taxon>Siluriformes</taxon>
        <taxon>Sisoridae</taxon>
        <taxon>Sisorinae</taxon>
        <taxon>Bagarius</taxon>
    </lineage>
</organism>
<feature type="region of interest" description="Disordered" evidence="1">
    <location>
        <begin position="110"/>
        <end position="146"/>
    </location>
</feature>
<reference evidence="3 4" key="1">
    <citation type="journal article" date="2019" name="Genome Biol. Evol.">
        <title>Whole-Genome Sequencing of the Giant Devil Catfish, Bagarius yarrelli.</title>
        <authorList>
            <person name="Jiang W."/>
            <person name="Lv Y."/>
            <person name="Cheng L."/>
            <person name="Yang K."/>
            <person name="Chao B."/>
            <person name="Wang X."/>
            <person name="Li Y."/>
            <person name="Pan X."/>
            <person name="You X."/>
            <person name="Zhang Y."/>
            <person name="Yang J."/>
            <person name="Li J."/>
            <person name="Zhang X."/>
            <person name="Liu S."/>
            <person name="Sun C."/>
            <person name="Yang J."/>
            <person name="Shi Q."/>
        </authorList>
    </citation>
    <scope>NUCLEOTIDE SEQUENCE [LARGE SCALE GENOMIC DNA]</scope>
    <source>
        <strain evidence="3">JWS20170419001</strain>
        <tissue evidence="3">Muscle</tissue>
    </source>
</reference>
<dbReference type="Proteomes" id="UP000319801">
    <property type="component" value="Unassembled WGS sequence"/>
</dbReference>
<feature type="region of interest" description="Disordered" evidence="1">
    <location>
        <begin position="77"/>
        <end position="97"/>
    </location>
</feature>
<evidence type="ECO:0000256" key="1">
    <source>
        <dbReference type="SAM" id="MobiDB-lite"/>
    </source>
</evidence>
<dbReference type="EMBL" id="VCAZ01000029">
    <property type="protein sequence ID" value="TSL28201.1"/>
    <property type="molecule type" value="Genomic_DNA"/>
</dbReference>
<evidence type="ECO:0000256" key="2">
    <source>
        <dbReference type="SAM" id="SignalP"/>
    </source>
</evidence>
<protein>
    <submittedName>
        <fullName evidence="3">Pro-MCH 1</fullName>
    </submittedName>
</protein>
<dbReference type="OrthoDB" id="8639774at2759"/>
<feature type="signal peptide" evidence="2">
    <location>
        <begin position="1"/>
        <end position="18"/>
    </location>
</feature>
<keyword evidence="2" id="KW-0732">Signal</keyword>
<dbReference type="AlphaFoldDB" id="A0A556TYB8"/>
<gene>
    <name evidence="3" type="ORF">Baya_5716</name>
</gene>
<feature type="compositionally biased region" description="Low complexity" evidence="1">
    <location>
        <begin position="127"/>
        <end position="139"/>
    </location>
</feature>
<evidence type="ECO:0000313" key="4">
    <source>
        <dbReference type="Proteomes" id="UP000319801"/>
    </source>
</evidence>
<comment type="caution">
    <text evidence="3">The sequence shown here is derived from an EMBL/GenBank/DDBJ whole genome shotgun (WGS) entry which is preliminary data.</text>
</comment>
<proteinExistence type="predicted"/>
<accession>A0A556TYB8</accession>
<evidence type="ECO:0000313" key="3">
    <source>
        <dbReference type="EMBL" id="TSL28201.1"/>
    </source>
</evidence>
<sequence>MKLTVFFVLFAIAFLSDGNVVSEALPLDGIKDIDLFQDTTAEGLAENTLRSGPGISKIILVADADLLRMLKALGRNIPERLPSPDGRDESLDPSSSISIIRRDTKSAPLGVDRVDNSVNQRPIPFPLSHGKLSGSKGLSDIINGGS</sequence>
<keyword evidence="4" id="KW-1185">Reference proteome</keyword>
<feature type="chain" id="PRO_5021763708" evidence="2">
    <location>
        <begin position="19"/>
        <end position="146"/>
    </location>
</feature>